<dbReference type="AlphaFoldDB" id="A0A6J7QL19"/>
<dbReference type="Gene3D" id="3.40.50.620">
    <property type="entry name" value="HUPs"/>
    <property type="match status" value="1"/>
</dbReference>
<dbReference type="PANTHER" id="PTHR43326">
    <property type="entry name" value="METHIONYL-TRNA SYNTHETASE"/>
    <property type="match status" value="1"/>
</dbReference>
<dbReference type="EMBL" id="CAFABE010000121">
    <property type="protein sequence ID" value="CAB4834378.1"/>
    <property type="molecule type" value="Genomic_DNA"/>
</dbReference>
<reference evidence="16" key="1">
    <citation type="submission" date="2020-05" db="EMBL/GenBank/DDBJ databases">
        <authorList>
            <person name="Chiriac C."/>
            <person name="Salcher M."/>
            <person name="Ghai R."/>
            <person name="Kavagutti S V."/>
        </authorList>
    </citation>
    <scope>NUCLEOTIDE SEQUENCE</scope>
</reference>
<keyword evidence="6" id="KW-0862">Zinc</keyword>
<dbReference type="GO" id="GO:0005739">
    <property type="term" value="C:mitochondrion"/>
    <property type="evidence" value="ECO:0007669"/>
    <property type="project" value="UniProtKB-ARBA"/>
</dbReference>
<keyword evidence="5" id="KW-0547">Nucleotide-binding</keyword>
<dbReference type="Gene3D" id="1.10.730.10">
    <property type="entry name" value="Isoleucyl-tRNA Synthetase, Domain 1"/>
    <property type="match status" value="1"/>
</dbReference>
<dbReference type="SUPFAM" id="SSF47323">
    <property type="entry name" value="Anticodon-binding domain of a subclass of class I aminoacyl-tRNA synthetases"/>
    <property type="match status" value="1"/>
</dbReference>
<dbReference type="InterPro" id="IPR023457">
    <property type="entry name" value="Met-tRNA_synth_2"/>
</dbReference>
<evidence type="ECO:0000256" key="2">
    <source>
        <dbReference type="ARBA" id="ARBA00012838"/>
    </source>
</evidence>
<dbReference type="CDD" id="cd07957">
    <property type="entry name" value="Anticodon_Ia_Met"/>
    <property type="match status" value="1"/>
</dbReference>
<evidence type="ECO:0000256" key="9">
    <source>
        <dbReference type="ARBA" id="ARBA00023146"/>
    </source>
</evidence>
<dbReference type="InterPro" id="IPR041872">
    <property type="entry name" value="Anticodon_Met"/>
</dbReference>
<feature type="region of interest" description="Disordered" evidence="11">
    <location>
        <begin position="484"/>
        <end position="511"/>
    </location>
</feature>
<dbReference type="GO" id="GO:0046872">
    <property type="term" value="F:metal ion binding"/>
    <property type="evidence" value="ECO:0007669"/>
    <property type="project" value="UniProtKB-KW"/>
</dbReference>
<dbReference type="HAMAP" id="MF_01228">
    <property type="entry name" value="Met_tRNA_synth_type2"/>
    <property type="match status" value="1"/>
</dbReference>
<evidence type="ECO:0000256" key="7">
    <source>
        <dbReference type="ARBA" id="ARBA00022840"/>
    </source>
</evidence>
<keyword evidence="7" id="KW-0067">ATP-binding</keyword>
<protein>
    <recommendedName>
        <fullName evidence="2">methionine--tRNA ligase</fullName>
        <ecNumber evidence="2">6.1.1.10</ecNumber>
    </recommendedName>
</protein>
<dbReference type="SUPFAM" id="SSF52374">
    <property type="entry name" value="Nucleotidylyl transferase"/>
    <property type="match status" value="1"/>
</dbReference>
<keyword evidence="8" id="KW-0648">Protein biosynthesis</keyword>
<evidence type="ECO:0000256" key="6">
    <source>
        <dbReference type="ARBA" id="ARBA00022833"/>
    </source>
</evidence>
<dbReference type="GO" id="GO:0004825">
    <property type="term" value="F:methionine-tRNA ligase activity"/>
    <property type="evidence" value="ECO:0007669"/>
    <property type="project" value="UniProtKB-EC"/>
</dbReference>
<evidence type="ECO:0000313" key="15">
    <source>
        <dbReference type="EMBL" id="CAB4865817.1"/>
    </source>
</evidence>
<comment type="cofactor">
    <cofactor evidence="1">
        <name>Zn(2+)</name>
        <dbReference type="ChEBI" id="CHEBI:29105"/>
    </cofactor>
</comment>
<dbReference type="InterPro" id="IPR032678">
    <property type="entry name" value="tRNA-synt_1_cat_dom"/>
</dbReference>
<keyword evidence="4" id="KW-0479">Metal-binding</keyword>
<gene>
    <name evidence="14" type="ORF">UFOPK3164_01648</name>
    <name evidence="15" type="ORF">UFOPK3427_00481</name>
    <name evidence="16" type="ORF">UFOPK4112_00712</name>
</gene>
<keyword evidence="3" id="KW-0436">Ligase</keyword>
<dbReference type="EMBL" id="CAFBPM010000005">
    <property type="protein sequence ID" value="CAB5017676.1"/>
    <property type="molecule type" value="Genomic_DNA"/>
</dbReference>
<evidence type="ECO:0000256" key="11">
    <source>
        <dbReference type="SAM" id="MobiDB-lite"/>
    </source>
</evidence>
<feature type="domain" description="Methionyl/Leucyl tRNA synthetase" evidence="13">
    <location>
        <begin position="133"/>
        <end position="366"/>
    </location>
</feature>
<keyword evidence="9" id="KW-0030">Aminoacyl-tRNA synthetase</keyword>
<dbReference type="GO" id="GO:0005524">
    <property type="term" value="F:ATP binding"/>
    <property type="evidence" value="ECO:0007669"/>
    <property type="project" value="UniProtKB-KW"/>
</dbReference>
<evidence type="ECO:0000313" key="16">
    <source>
        <dbReference type="EMBL" id="CAB5017676.1"/>
    </source>
</evidence>
<accession>A0A6J7QL19</accession>
<dbReference type="Pfam" id="PF09334">
    <property type="entry name" value="tRNA-synt_1g"/>
    <property type="match status" value="1"/>
</dbReference>
<proteinExistence type="inferred from homology"/>
<name>A0A6J7QL19_9ZZZZ</name>
<evidence type="ECO:0000256" key="5">
    <source>
        <dbReference type="ARBA" id="ARBA00022741"/>
    </source>
</evidence>
<dbReference type="Pfam" id="PF01406">
    <property type="entry name" value="tRNA-synt_1e"/>
    <property type="match status" value="1"/>
</dbReference>
<dbReference type="InterPro" id="IPR009080">
    <property type="entry name" value="tRNAsynth_Ia_anticodon-bd"/>
</dbReference>
<dbReference type="CDD" id="cd00814">
    <property type="entry name" value="MetRS_core"/>
    <property type="match status" value="1"/>
</dbReference>
<dbReference type="InterPro" id="IPR033911">
    <property type="entry name" value="MetRS_core"/>
</dbReference>
<dbReference type="EMBL" id="CAFBLT010000001">
    <property type="protein sequence ID" value="CAB4865817.1"/>
    <property type="molecule type" value="Genomic_DNA"/>
</dbReference>
<evidence type="ECO:0000256" key="8">
    <source>
        <dbReference type="ARBA" id="ARBA00022917"/>
    </source>
</evidence>
<dbReference type="PRINTS" id="PR01041">
    <property type="entry name" value="TRNASYNTHMET"/>
</dbReference>
<dbReference type="Gene3D" id="2.170.220.10">
    <property type="match status" value="1"/>
</dbReference>
<evidence type="ECO:0000313" key="14">
    <source>
        <dbReference type="EMBL" id="CAB4834378.1"/>
    </source>
</evidence>
<evidence type="ECO:0000259" key="12">
    <source>
        <dbReference type="Pfam" id="PF01406"/>
    </source>
</evidence>
<dbReference type="FunFam" id="2.170.220.10:FF:000001">
    <property type="entry name" value="methionine--tRNA ligase, mitochondrial"/>
    <property type="match status" value="1"/>
</dbReference>
<dbReference type="InterPro" id="IPR015413">
    <property type="entry name" value="Methionyl/Leucyl_tRNA_Synth"/>
</dbReference>
<evidence type="ECO:0000256" key="3">
    <source>
        <dbReference type="ARBA" id="ARBA00022598"/>
    </source>
</evidence>
<dbReference type="PANTHER" id="PTHR43326:SF1">
    <property type="entry name" value="METHIONINE--TRNA LIGASE, MITOCHONDRIAL"/>
    <property type="match status" value="1"/>
</dbReference>
<feature type="domain" description="tRNA synthetases class I catalytic" evidence="12">
    <location>
        <begin position="13"/>
        <end position="116"/>
    </location>
</feature>
<organism evidence="16">
    <name type="scientific">freshwater metagenome</name>
    <dbReference type="NCBI Taxonomy" id="449393"/>
    <lineage>
        <taxon>unclassified sequences</taxon>
        <taxon>metagenomes</taxon>
        <taxon>ecological metagenomes</taxon>
    </lineage>
</organism>
<evidence type="ECO:0000259" key="13">
    <source>
        <dbReference type="Pfam" id="PF09334"/>
    </source>
</evidence>
<dbReference type="EC" id="6.1.1.10" evidence="2"/>
<sequence>MTRFYITTPIYYVNDVPHLGHAYCTVNADAIARWHRLIGDDTLFLTGTDEHGAKVAEAAEEHGVTPREWTDRTSARFSEAWEGLNVSNDDFVRTTETRHYDTVRDFLQKIYDNGFIKKDTYRGLYCVSCEDYYTPDDLNDGMCPVHGRGVVEMEEDNYFFQLSAFQDRLIEWYEKNPDAIRPASKRNEALSFIKGGLKDVSITRTSLSWGVPVPWDDAHVFYVWYDALINYLTALGYGEDPENVATWWPHVHHLIGKEIIRFHCVWWPAMCMAAGVEPPANIFVHGWLLVGGQKLSKSMVDDQGGPVKLTQITPASLTEDFGVDAIRYHLLRNTPLGTDGEFSIEGLTERYNSDLANNLGNLVARVATVVASKCGGTAPAPDPQSPLVAAAAQAVTSASDAWQRFAPHEALEATWRLIGAANAELENTEPWKAEPGTVDDVLGSALEVVRIVALLIAPAMPATSLEIWHRLGLSGSPEDERLPGAADWGNSLAGHDVIKGDPLFPRRKTTP</sequence>
<evidence type="ECO:0000256" key="10">
    <source>
        <dbReference type="ARBA" id="ARBA00047364"/>
    </source>
</evidence>
<evidence type="ECO:0000256" key="4">
    <source>
        <dbReference type="ARBA" id="ARBA00022723"/>
    </source>
</evidence>
<dbReference type="GO" id="GO:0006431">
    <property type="term" value="P:methionyl-tRNA aminoacylation"/>
    <property type="evidence" value="ECO:0007669"/>
    <property type="project" value="InterPro"/>
</dbReference>
<comment type="catalytic activity">
    <reaction evidence="10">
        <text>tRNA(Met) + L-methionine + ATP = L-methionyl-tRNA(Met) + AMP + diphosphate</text>
        <dbReference type="Rhea" id="RHEA:13481"/>
        <dbReference type="Rhea" id="RHEA-COMP:9667"/>
        <dbReference type="Rhea" id="RHEA-COMP:9698"/>
        <dbReference type="ChEBI" id="CHEBI:30616"/>
        <dbReference type="ChEBI" id="CHEBI:33019"/>
        <dbReference type="ChEBI" id="CHEBI:57844"/>
        <dbReference type="ChEBI" id="CHEBI:78442"/>
        <dbReference type="ChEBI" id="CHEBI:78530"/>
        <dbReference type="ChEBI" id="CHEBI:456215"/>
        <dbReference type="EC" id="6.1.1.10"/>
    </reaction>
</comment>
<dbReference type="InterPro" id="IPR014729">
    <property type="entry name" value="Rossmann-like_a/b/a_fold"/>
</dbReference>
<evidence type="ECO:0000256" key="1">
    <source>
        <dbReference type="ARBA" id="ARBA00001947"/>
    </source>
</evidence>